<dbReference type="RefSeq" id="XP_002501369.1">
    <property type="nucleotide sequence ID" value="XM_002501323.1"/>
</dbReference>
<feature type="coiled-coil region" evidence="1">
    <location>
        <begin position="77"/>
        <end position="104"/>
    </location>
</feature>
<organism evidence="2 3">
    <name type="scientific">Micromonas commoda (strain RCC299 / NOUM17 / CCMP2709)</name>
    <name type="common">Picoplanktonic green alga</name>
    <dbReference type="NCBI Taxonomy" id="296587"/>
    <lineage>
        <taxon>Eukaryota</taxon>
        <taxon>Viridiplantae</taxon>
        <taxon>Chlorophyta</taxon>
        <taxon>Mamiellophyceae</taxon>
        <taxon>Mamiellales</taxon>
        <taxon>Mamiellaceae</taxon>
        <taxon>Micromonas</taxon>
    </lineage>
</organism>
<dbReference type="InParanoid" id="C1E3W5"/>
<keyword evidence="1" id="KW-0175">Coiled coil</keyword>
<reference evidence="2 3" key="1">
    <citation type="journal article" date="2009" name="Science">
        <title>Green evolution and dynamic adaptations revealed by genomes of the marine picoeukaryotes Micromonas.</title>
        <authorList>
            <person name="Worden A.Z."/>
            <person name="Lee J.H."/>
            <person name="Mock T."/>
            <person name="Rouze P."/>
            <person name="Simmons M.P."/>
            <person name="Aerts A.L."/>
            <person name="Allen A.E."/>
            <person name="Cuvelier M.L."/>
            <person name="Derelle E."/>
            <person name="Everett M.V."/>
            <person name="Foulon E."/>
            <person name="Grimwood J."/>
            <person name="Gundlach H."/>
            <person name="Henrissat B."/>
            <person name="Napoli C."/>
            <person name="McDonald S.M."/>
            <person name="Parker M.S."/>
            <person name="Rombauts S."/>
            <person name="Salamov A."/>
            <person name="Von Dassow P."/>
            <person name="Badger J.H."/>
            <person name="Coutinho P.M."/>
            <person name="Demir E."/>
            <person name="Dubchak I."/>
            <person name="Gentemann C."/>
            <person name="Eikrem W."/>
            <person name="Gready J.E."/>
            <person name="John U."/>
            <person name="Lanier W."/>
            <person name="Lindquist E.A."/>
            <person name="Lucas S."/>
            <person name="Mayer K.F."/>
            <person name="Moreau H."/>
            <person name="Not F."/>
            <person name="Otillar R."/>
            <person name="Panaud O."/>
            <person name="Pangilinan J."/>
            <person name="Paulsen I."/>
            <person name="Piegu B."/>
            <person name="Poliakov A."/>
            <person name="Robbens S."/>
            <person name="Schmutz J."/>
            <person name="Toulza E."/>
            <person name="Wyss T."/>
            <person name="Zelensky A."/>
            <person name="Zhou K."/>
            <person name="Armbrust E.V."/>
            <person name="Bhattacharya D."/>
            <person name="Goodenough U.W."/>
            <person name="Van de Peer Y."/>
            <person name="Grigoriev I.V."/>
        </authorList>
    </citation>
    <scope>NUCLEOTIDE SEQUENCE [LARGE SCALE GENOMIC DNA]</scope>
    <source>
        <strain evidence="3">RCC299 / NOUM17</strain>
    </source>
</reference>
<keyword evidence="3" id="KW-1185">Reference proteome</keyword>
<accession>C1E3W5</accession>
<dbReference type="GeneID" id="8242655"/>
<proteinExistence type="predicted"/>
<dbReference type="Proteomes" id="UP000002009">
    <property type="component" value="Chromosome 4"/>
</dbReference>
<dbReference type="EMBL" id="CP001325">
    <property type="protein sequence ID" value="ACO62627.1"/>
    <property type="molecule type" value="Genomic_DNA"/>
</dbReference>
<protein>
    <submittedName>
        <fullName evidence="2">Uncharacterized protein</fullName>
    </submittedName>
</protein>
<dbReference type="AlphaFoldDB" id="C1E3W5"/>
<evidence type="ECO:0000256" key="1">
    <source>
        <dbReference type="SAM" id="Coils"/>
    </source>
</evidence>
<sequence>MFKMIKDMFATFRRQKQVCVPSHSCAVSELRASAFFYCWTTRSWLKRLETPDVRVQELDVIRAQRLKLQSQMETFKADSAEQLRQQEEQTLAMLEKVVERMQTERGRLLTDQRLMQVRSTS</sequence>
<gene>
    <name evidence="2" type="ORF">MICPUN_57827</name>
</gene>
<evidence type="ECO:0000313" key="2">
    <source>
        <dbReference type="EMBL" id="ACO62627.1"/>
    </source>
</evidence>
<dbReference type="KEGG" id="mis:MICPUN_57827"/>
<name>C1E3W5_MICCC</name>
<evidence type="ECO:0000313" key="3">
    <source>
        <dbReference type="Proteomes" id="UP000002009"/>
    </source>
</evidence>